<evidence type="ECO:0000313" key="5">
    <source>
        <dbReference type="EMBL" id="KAF2847967.1"/>
    </source>
</evidence>
<dbReference type="AlphaFoldDB" id="A0A6A7B010"/>
<proteinExistence type="predicted"/>
<dbReference type="GO" id="GO:0006355">
    <property type="term" value="P:regulation of DNA-templated transcription"/>
    <property type="evidence" value="ECO:0007669"/>
    <property type="project" value="InterPro"/>
</dbReference>
<dbReference type="GO" id="GO:0005634">
    <property type="term" value="C:nucleus"/>
    <property type="evidence" value="ECO:0007669"/>
    <property type="project" value="UniProtKB-SubCell"/>
</dbReference>
<dbReference type="Proteomes" id="UP000799423">
    <property type="component" value="Unassembled WGS sequence"/>
</dbReference>
<protein>
    <submittedName>
        <fullName evidence="5">Uncharacterized protein</fullName>
    </submittedName>
</protein>
<feature type="compositionally biased region" description="Gly residues" evidence="4">
    <location>
        <begin position="96"/>
        <end position="109"/>
    </location>
</feature>
<feature type="region of interest" description="Disordered" evidence="4">
    <location>
        <begin position="90"/>
        <end position="109"/>
    </location>
</feature>
<dbReference type="EMBL" id="MU006321">
    <property type="protein sequence ID" value="KAF2847967.1"/>
    <property type="molecule type" value="Genomic_DNA"/>
</dbReference>
<keyword evidence="6" id="KW-1185">Reference proteome</keyword>
<accession>A0A6A7B010</accession>
<evidence type="ECO:0000256" key="4">
    <source>
        <dbReference type="SAM" id="MobiDB-lite"/>
    </source>
</evidence>
<evidence type="ECO:0000256" key="1">
    <source>
        <dbReference type="ARBA" id="ARBA00004123"/>
    </source>
</evidence>
<evidence type="ECO:0000256" key="2">
    <source>
        <dbReference type="ARBA" id="ARBA00023242"/>
    </source>
</evidence>
<reference evidence="5" key="1">
    <citation type="submission" date="2020-01" db="EMBL/GenBank/DDBJ databases">
        <authorList>
            <consortium name="DOE Joint Genome Institute"/>
            <person name="Haridas S."/>
            <person name="Albert R."/>
            <person name="Binder M."/>
            <person name="Bloem J."/>
            <person name="Labutti K."/>
            <person name="Salamov A."/>
            <person name="Andreopoulos B."/>
            <person name="Baker S.E."/>
            <person name="Barry K."/>
            <person name="Bills G."/>
            <person name="Bluhm B.H."/>
            <person name="Cannon C."/>
            <person name="Castanera R."/>
            <person name="Culley D.E."/>
            <person name="Daum C."/>
            <person name="Ezra D."/>
            <person name="Gonzalez J.B."/>
            <person name="Henrissat B."/>
            <person name="Kuo A."/>
            <person name="Liang C."/>
            <person name="Lipzen A."/>
            <person name="Lutzoni F."/>
            <person name="Magnuson J."/>
            <person name="Mondo S."/>
            <person name="Nolan M."/>
            <person name="Ohm R."/>
            <person name="Pangilinan J."/>
            <person name="Park H.-J."/>
            <person name="Ramirez L."/>
            <person name="Alfaro M."/>
            <person name="Sun H."/>
            <person name="Tritt A."/>
            <person name="Yoshinaga Y."/>
            <person name="Zwiers L.-H."/>
            <person name="Turgeon B.G."/>
            <person name="Goodwin S.B."/>
            <person name="Spatafora J.W."/>
            <person name="Crous P.W."/>
            <person name="Grigoriev I.V."/>
        </authorList>
    </citation>
    <scope>NUCLEOTIDE SEQUENCE</scope>
    <source>
        <strain evidence="5">IPT5</strain>
    </source>
</reference>
<comment type="subcellular location">
    <subcellularLocation>
        <location evidence="1 3">Nucleus</location>
    </subcellularLocation>
</comment>
<dbReference type="Gene3D" id="1.20.1160.11">
    <property type="entry name" value="Paired amphipathic helix"/>
    <property type="match status" value="1"/>
</dbReference>
<dbReference type="OrthoDB" id="3546217at2759"/>
<dbReference type="SUPFAM" id="SSF47762">
    <property type="entry name" value="PAH2 domain"/>
    <property type="match status" value="1"/>
</dbReference>
<dbReference type="InterPro" id="IPR003822">
    <property type="entry name" value="PAH"/>
</dbReference>
<name>A0A6A7B010_9PLEO</name>
<sequence>MNTDGPACSIRKGDAMKYVAQVKHEQKQRFANNPEQYTNFLSIFSEIYGANAPDRSYEDRIALAQVGMKDKVFKHHPDLFEGFLEFVPKGETTASQGGGSGGGDGDTKG</sequence>
<organism evidence="5 6">
    <name type="scientific">Plenodomus tracheiphilus IPT5</name>
    <dbReference type="NCBI Taxonomy" id="1408161"/>
    <lineage>
        <taxon>Eukaryota</taxon>
        <taxon>Fungi</taxon>
        <taxon>Dikarya</taxon>
        <taxon>Ascomycota</taxon>
        <taxon>Pezizomycotina</taxon>
        <taxon>Dothideomycetes</taxon>
        <taxon>Pleosporomycetidae</taxon>
        <taxon>Pleosporales</taxon>
        <taxon>Pleosporineae</taxon>
        <taxon>Leptosphaeriaceae</taxon>
        <taxon>Plenodomus</taxon>
    </lineage>
</organism>
<gene>
    <name evidence="5" type="ORF">T440DRAFT_556990</name>
</gene>
<keyword evidence="2 3" id="KW-0539">Nucleus</keyword>
<evidence type="ECO:0000256" key="3">
    <source>
        <dbReference type="PROSITE-ProRule" id="PRU00810"/>
    </source>
</evidence>
<evidence type="ECO:0000313" key="6">
    <source>
        <dbReference type="Proteomes" id="UP000799423"/>
    </source>
</evidence>
<dbReference type="PROSITE" id="PS51477">
    <property type="entry name" value="PAH"/>
    <property type="match status" value="1"/>
</dbReference>
<dbReference type="InterPro" id="IPR036600">
    <property type="entry name" value="PAH_sf"/>
</dbReference>